<keyword evidence="3 8" id="KW-0812">Transmembrane</keyword>
<dbReference type="Pfam" id="PF00403">
    <property type="entry name" value="HMA"/>
    <property type="match status" value="1"/>
</dbReference>
<dbReference type="GO" id="GO:0046872">
    <property type="term" value="F:metal ion binding"/>
    <property type="evidence" value="ECO:0007669"/>
    <property type="project" value="UniProtKB-KW"/>
</dbReference>
<dbReference type="InterPro" id="IPR036163">
    <property type="entry name" value="HMA_dom_sf"/>
</dbReference>
<keyword evidence="4 8" id="KW-0479">Metal-binding</keyword>
<feature type="transmembrane region" description="Helical" evidence="8">
    <location>
        <begin position="338"/>
        <end position="362"/>
    </location>
</feature>
<dbReference type="NCBIfam" id="TIGR01512">
    <property type="entry name" value="ATPase-IB2_Cd"/>
    <property type="match status" value="1"/>
</dbReference>
<dbReference type="FunFam" id="3.30.70.100:FF:000022">
    <property type="entry name" value="Putative cadmium/zinc-transporting ATPase 3"/>
    <property type="match status" value="1"/>
</dbReference>
<dbReference type="Gene3D" id="3.40.1110.10">
    <property type="entry name" value="Calcium-transporting ATPase, cytoplasmic domain N"/>
    <property type="match status" value="1"/>
</dbReference>
<dbReference type="InterPro" id="IPR006121">
    <property type="entry name" value="HMA_dom"/>
</dbReference>
<dbReference type="PRINTS" id="PR00120">
    <property type="entry name" value="HATPASE"/>
</dbReference>
<feature type="transmembrane region" description="Helical" evidence="8">
    <location>
        <begin position="665"/>
        <end position="687"/>
    </location>
</feature>
<dbReference type="InterPro" id="IPR008250">
    <property type="entry name" value="ATPase_P-typ_transduc_dom_A_sf"/>
</dbReference>
<evidence type="ECO:0000256" key="3">
    <source>
        <dbReference type="ARBA" id="ARBA00022692"/>
    </source>
</evidence>
<dbReference type="InterPro" id="IPR027256">
    <property type="entry name" value="P-typ_ATPase_IB"/>
</dbReference>
<dbReference type="SUPFAM" id="SSF56784">
    <property type="entry name" value="HAD-like"/>
    <property type="match status" value="1"/>
</dbReference>
<dbReference type="SUPFAM" id="SSF81665">
    <property type="entry name" value="Calcium ATPase, transmembrane domain M"/>
    <property type="match status" value="1"/>
</dbReference>
<dbReference type="GO" id="GO:0005524">
    <property type="term" value="F:ATP binding"/>
    <property type="evidence" value="ECO:0007669"/>
    <property type="project" value="UniProtKB-UniRule"/>
</dbReference>
<evidence type="ECO:0000256" key="5">
    <source>
        <dbReference type="ARBA" id="ARBA00022967"/>
    </source>
</evidence>
<dbReference type="GO" id="GO:0019829">
    <property type="term" value="F:ATPase-coupled monoatomic cation transmembrane transporter activity"/>
    <property type="evidence" value="ECO:0007669"/>
    <property type="project" value="InterPro"/>
</dbReference>
<dbReference type="FunFam" id="3.40.1110.10:FF:000043">
    <property type="entry name" value="Putative cadmium/zinc-transporting ATPase 3"/>
    <property type="match status" value="1"/>
</dbReference>
<evidence type="ECO:0000256" key="6">
    <source>
        <dbReference type="ARBA" id="ARBA00022989"/>
    </source>
</evidence>
<dbReference type="InterPro" id="IPR018303">
    <property type="entry name" value="ATPase_P-typ_P_site"/>
</dbReference>
<sequence>MAKGLKKSTYEVLGMCCNSEVALIEKILKGLHGVKEISVMLPTRTATVIHDLDLISESQITDALNMARLEASLKPEGETKHETKWPAPSTLACGLLLALSFLKYAYQPLEYFAIGAVVIGSPRILLRGIASIRNLSLDINILVLLSVFGTLALGDFWEAGIITFLFSIAQWLETVASYKAMATMSSLTNMAPQRAIIAETGEQVDVNEVKINTVLAVKAGDAIPLDGIVVEGKCEVDEKMLTGESFPVSKQLGSTVWAGTINLNGYISVKTTALAIDTAVARMAKLVQEAHSRKSRAQRFIDTCAKYYVPGVFLISVGVAVIPIALRVPNINYWSHMAIVVLVSACPCALILSTPVTIFCSLTKAATSGLLLKGGDYVEALAGLKILAFDKTGTLTKGEFTVTDFSTVGDDINIQLLLYWVTSIESKSSHPMAAALLEYGRIQGIKPILENVEDFQNFPGEGVSGKIDGREIYIGNRKICVRAGCESEFLTKEERNGYICCGPTLVGMFSLSDTCRSGALEAIEELKSLGVKLAMLTGDSTHAATLVQNQLNHALDIVHAELLPHEKALIIENFKKDGLTAMVGDGINDAPALATADVGISMGISGSALAVETGHVILMSNDIRKIPEAIHLARTTFRRLVQNVVFSIVTKALVLALALAGYPLIWLAVLTDVGTCLLVILNSMLLLNEKKHNNNSRKVLNKPKYGLFIEDNNKNEPLLGRQTDCGEEFCSNVSCEVTIPSTATTECKKACSNSALLNLSSLEESSCRKKSTCNSDCCKVQNREVKVSTEKCGNQQCCKESGKIISDDQVNIPEIVIE</sequence>
<dbReference type="PRINTS" id="PR00119">
    <property type="entry name" value="CATATPASE"/>
</dbReference>
<dbReference type="CDD" id="cd02079">
    <property type="entry name" value="P-type_ATPase_HM"/>
    <property type="match status" value="1"/>
</dbReference>
<evidence type="ECO:0000256" key="8">
    <source>
        <dbReference type="RuleBase" id="RU362081"/>
    </source>
</evidence>
<dbReference type="Gene3D" id="3.40.50.1000">
    <property type="entry name" value="HAD superfamily/HAD-like"/>
    <property type="match status" value="1"/>
</dbReference>
<keyword evidence="6 8" id="KW-1133">Transmembrane helix</keyword>
<evidence type="ECO:0000256" key="1">
    <source>
        <dbReference type="ARBA" id="ARBA00004141"/>
    </source>
</evidence>
<dbReference type="InterPro" id="IPR001757">
    <property type="entry name" value="P_typ_ATPase"/>
</dbReference>
<evidence type="ECO:0000259" key="9">
    <source>
        <dbReference type="PROSITE" id="PS50846"/>
    </source>
</evidence>
<protein>
    <recommendedName>
        <fullName evidence="9">HMA domain-containing protein</fullName>
    </recommendedName>
</protein>
<dbReference type="SFLD" id="SFLDF00027">
    <property type="entry name" value="p-type_atpase"/>
    <property type="match status" value="1"/>
</dbReference>
<dbReference type="SFLD" id="SFLDS00003">
    <property type="entry name" value="Haloacid_Dehalogenase"/>
    <property type="match status" value="1"/>
</dbReference>
<dbReference type="AlphaFoldDB" id="A0AAE1J844"/>
<dbReference type="FunFam" id="2.70.150.10:FF:000002">
    <property type="entry name" value="Copper-transporting ATPase 1, putative"/>
    <property type="match status" value="1"/>
</dbReference>
<dbReference type="Pfam" id="PF00122">
    <property type="entry name" value="E1-E2_ATPase"/>
    <property type="match status" value="1"/>
</dbReference>
<evidence type="ECO:0000313" key="10">
    <source>
        <dbReference type="EMBL" id="KAK4265485.1"/>
    </source>
</evidence>
<feature type="transmembrane region" description="Helical" evidence="8">
    <location>
        <begin position="640"/>
        <end position="659"/>
    </location>
</feature>
<dbReference type="Pfam" id="PF00702">
    <property type="entry name" value="Hydrolase"/>
    <property type="match status" value="1"/>
</dbReference>
<dbReference type="GO" id="GO:0016887">
    <property type="term" value="F:ATP hydrolysis activity"/>
    <property type="evidence" value="ECO:0007669"/>
    <property type="project" value="InterPro"/>
</dbReference>
<organism evidence="10 11">
    <name type="scientific">Acacia crassicarpa</name>
    <name type="common">northern wattle</name>
    <dbReference type="NCBI Taxonomy" id="499986"/>
    <lineage>
        <taxon>Eukaryota</taxon>
        <taxon>Viridiplantae</taxon>
        <taxon>Streptophyta</taxon>
        <taxon>Embryophyta</taxon>
        <taxon>Tracheophyta</taxon>
        <taxon>Spermatophyta</taxon>
        <taxon>Magnoliopsida</taxon>
        <taxon>eudicotyledons</taxon>
        <taxon>Gunneridae</taxon>
        <taxon>Pentapetalae</taxon>
        <taxon>rosids</taxon>
        <taxon>fabids</taxon>
        <taxon>Fabales</taxon>
        <taxon>Fabaceae</taxon>
        <taxon>Caesalpinioideae</taxon>
        <taxon>mimosoid clade</taxon>
        <taxon>Acacieae</taxon>
        <taxon>Acacia</taxon>
    </lineage>
</organism>
<proteinExistence type="inferred from homology"/>
<accession>A0AAE1J844</accession>
<dbReference type="Proteomes" id="UP001293593">
    <property type="component" value="Unassembled WGS sequence"/>
</dbReference>
<keyword evidence="11" id="KW-1185">Reference proteome</keyword>
<evidence type="ECO:0000256" key="2">
    <source>
        <dbReference type="ARBA" id="ARBA00006024"/>
    </source>
</evidence>
<evidence type="ECO:0000256" key="4">
    <source>
        <dbReference type="ARBA" id="ARBA00022723"/>
    </source>
</evidence>
<dbReference type="CDD" id="cd00371">
    <property type="entry name" value="HMA"/>
    <property type="match status" value="1"/>
</dbReference>
<reference evidence="10" key="1">
    <citation type="submission" date="2023-10" db="EMBL/GenBank/DDBJ databases">
        <title>Chromosome-level genome of the transformable northern wattle, Acacia crassicarpa.</title>
        <authorList>
            <person name="Massaro I."/>
            <person name="Sinha N.R."/>
            <person name="Poethig S."/>
            <person name="Leichty A.R."/>
        </authorList>
    </citation>
    <scope>NUCLEOTIDE SEQUENCE</scope>
    <source>
        <strain evidence="10">Acra3RX</strain>
        <tissue evidence="10">Leaf</tissue>
    </source>
</reference>
<dbReference type="PROSITE" id="PS00154">
    <property type="entry name" value="ATPASE_E1_E2"/>
    <property type="match status" value="1"/>
</dbReference>
<keyword evidence="8" id="KW-0067">ATP-binding</keyword>
<evidence type="ECO:0000313" key="11">
    <source>
        <dbReference type="Proteomes" id="UP001293593"/>
    </source>
</evidence>
<dbReference type="SFLD" id="SFLDG00002">
    <property type="entry name" value="C1.7:_P-type_atpase_like"/>
    <property type="match status" value="1"/>
</dbReference>
<dbReference type="GO" id="GO:0016020">
    <property type="term" value="C:membrane"/>
    <property type="evidence" value="ECO:0007669"/>
    <property type="project" value="UniProtKB-SubCell"/>
</dbReference>
<dbReference type="SUPFAM" id="SSF81653">
    <property type="entry name" value="Calcium ATPase, transduction domain A"/>
    <property type="match status" value="1"/>
</dbReference>
<evidence type="ECO:0000256" key="7">
    <source>
        <dbReference type="ARBA" id="ARBA00023136"/>
    </source>
</evidence>
<dbReference type="InterPro" id="IPR023214">
    <property type="entry name" value="HAD_sf"/>
</dbReference>
<gene>
    <name evidence="10" type="ORF">QN277_026534</name>
</gene>
<feature type="transmembrane region" description="Helical" evidence="8">
    <location>
        <begin position="307"/>
        <end position="326"/>
    </location>
</feature>
<dbReference type="InterPro" id="IPR059000">
    <property type="entry name" value="ATPase_P-type_domA"/>
</dbReference>
<dbReference type="NCBIfam" id="TIGR01525">
    <property type="entry name" value="ATPase-IB_hvy"/>
    <property type="match status" value="1"/>
</dbReference>
<keyword evidence="7 8" id="KW-0472">Membrane</keyword>
<comment type="caution">
    <text evidence="10">The sequence shown here is derived from an EMBL/GenBank/DDBJ whole genome shotgun (WGS) entry which is preliminary data.</text>
</comment>
<dbReference type="Gene3D" id="3.30.70.100">
    <property type="match status" value="1"/>
</dbReference>
<dbReference type="NCBIfam" id="TIGR01494">
    <property type="entry name" value="ATPase_P-type"/>
    <property type="match status" value="1"/>
</dbReference>
<dbReference type="InterPro" id="IPR023298">
    <property type="entry name" value="ATPase_P-typ_TM_dom_sf"/>
</dbReference>
<keyword evidence="8" id="KW-0547">Nucleotide-binding</keyword>
<name>A0AAE1J844_9FABA</name>
<dbReference type="PANTHER" id="PTHR48085:SF3">
    <property type="entry name" value="INACTIVE CADMIUM_ZINC-TRANSPORTING ATPASE HMA3"/>
    <property type="match status" value="1"/>
</dbReference>
<dbReference type="PROSITE" id="PS50846">
    <property type="entry name" value="HMA_2"/>
    <property type="match status" value="1"/>
</dbReference>
<dbReference type="Gene3D" id="2.70.150.10">
    <property type="entry name" value="Calcium-transporting ATPase, cytoplasmic transduction domain A"/>
    <property type="match status" value="1"/>
</dbReference>
<dbReference type="EMBL" id="JAWXYG010000008">
    <property type="protein sequence ID" value="KAK4265485.1"/>
    <property type="molecule type" value="Genomic_DNA"/>
</dbReference>
<dbReference type="InterPro" id="IPR036412">
    <property type="entry name" value="HAD-like_sf"/>
</dbReference>
<keyword evidence="5" id="KW-1278">Translocase</keyword>
<dbReference type="InterPro" id="IPR051014">
    <property type="entry name" value="Cation_Transport_ATPase_IB"/>
</dbReference>
<dbReference type="PANTHER" id="PTHR48085">
    <property type="entry name" value="CADMIUM/ZINC-TRANSPORTING ATPASE HMA2-RELATED"/>
    <property type="match status" value="1"/>
</dbReference>
<dbReference type="InterPro" id="IPR044492">
    <property type="entry name" value="P_typ_ATPase_HD_dom"/>
</dbReference>
<dbReference type="SUPFAM" id="SSF55008">
    <property type="entry name" value="HMA, heavy metal-associated domain"/>
    <property type="match status" value="1"/>
</dbReference>
<dbReference type="InterPro" id="IPR023299">
    <property type="entry name" value="ATPase_P-typ_cyto_dom_N"/>
</dbReference>
<feature type="domain" description="HMA" evidence="9">
    <location>
        <begin position="6"/>
        <end position="72"/>
    </location>
</feature>
<comment type="subcellular location">
    <subcellularLocation>
        <location evidence="1">Membrane</location>
        <topology evidence="1">Multi-pass membrane protein</topology>
    </subcellularLocation>
</comment>
<comment type="similarity">
    <text evidence="2 8">Belongs to the cation transport ATPase (P-type) (TC 3.A.3) family. Type IB subfamily.</text>
</comment>